<dbReference type="RefSeq" id="WP_279524627.1">
    <property type="nucleotide sequence ID" value="NZ_JARVII010000017.1"/>
</dbReference>
<feature type="domain" description="HTH hxlR-type" evidence="4">
    <location>
        <begin position="19"/>
        <end position="118"/>
    </location>
</feature>
<keyword evidence="6" id="KW-1185">Reference proteome</keyword>
<gene>
    <name evidence="5" type="ORF">QB898_08740</name>
</gene>
<dbReference type="GO" id="GO:0003677">
    <property type="term" value="F:DNA binding"/>
    <property type="evidence" value="ECO:0007669"/>
    <property type="project" value="UniProtKB-KW"/>
</dbReference>
<keyword evidence="3" id="KW-0804">Transcription</keyword>
<dbReference type="InterPro" id="IPR036390">
    <property type="entry name" value="WH_DNA-bd_sf"/>
</dbReference>
<dbReference type="InterPro" id="IPR002577">
    <property type="entry name" value="HTH_HxlR"/>
</dbReference>
<dbReference type="Proteomes" id="UP001237156">
    <property type="component" value="Unassembled WGS sequence"/>
</dbReference>
<dbReference type="SUPFAM" id="SSF46785">
    <property type="entry name" value="Winged helix' DNA-binding domain"/>
    <property type="match status" value="1"/>
</dbReference>
<reference evidence="5 6" key="1">
    <citation type="submission" date="2023-04" db="EMBL/GenBank/DDBJ databases">
        <title>Ottowia paracancer sp. nov., isolated from human stomach.</title>
        <authorList>
            <person name="Song Y."/>
        </authorList>
    </citation>
    <scope>NUCLEOTIDE SEQUENCE [LARGE SCALE GENOMIC DNA]</scope>
    <source>
        <strain evidence="5 6">10c7w1</strain>
    </source>
</reference>
<protein>
    <submittedName>
        <fullName evidence="5">Helix-turn-helix domain-containing protein</fullName>
    </submittedName>
</protein>
<dbReference type="AlphaFoldDB" id="A0AAW6RMK0"/>
<dbReference type="InterPro" id="IPR036388">
    <property type="entry name" value="WH-like_DNA-bd_sf"/>
</dbReference>
<dbReference type="PANTHER" id="PTHR33204">
    <property type="entry name" value="TRANSCRIPTIONAL REGULATOR, MARR FAMILY"/>
    <property type="match status" value="1"/>
</dbReference>
<dbReference type="PANTHER" id="PTHR33204:SF29">
    <property type="entry name" value="TRANSCRIPTIONAL REGULATOR"/>
    <property type="match status" value="1"/>
</dbReference>
<sequence>MKTECQSEYFGFSGKTYPCPLSVAMDLVGGKWKAVILYHLQGGAKRFGELHECLPGITETILSRLLKQLEHDGLVSRQVFGIKPPLKTEYALTVFGGSFLPALAALTDWGNQVVTERGSLSVQTRRAL</sequence>
<proteinExistence type="predicted"/>
<keyword evidence="1" id="KW-0805">Transcription regulation</keyword>
<evidence type="ECO:0000256" key="1">
    <source>
        <dbReference type="ARBA" id="ARBA00023015"/>
    </source>
</evidence>
<evidence type="ECO:0000313" key="6">
    <source>
        <dbReference type="Proteomes" id="UP001237156"/>
    </source>
</evidence>
<keyword evidence="2" id="KW-0238">DNA-binding</keyword>
<name>A0AAW6RMK0_9BURK</name>
<accession>A0AAW6RMK0</accession>
<dbReference type="EMBL" id="JARVII010000017">
    <property type="protein sequence ID" value="MDG9699791.1"/>
    <property type="molecule type" value="Genomic_DNA"/>
</dbReference>
<comment type="caution">
    <text evidence="5">The sequence shown here is derived from an EMBL/GenBank/DDBJ whole genome shotgun (WGS) entry which is preliminary data.</text>
</comment>
<dbReference type="PROSITE" id="PS51118">
    <property type="entry name" value="HTH_HXLR"/>
    <property type="match status" value="1"/>
</dbReference>
<evidence type="ECO:0000256" key="3">
    <source>
        <dbReference type="ARBA" id="ARBA00023163"/>
    </source>
</evidence>
<evidence type="ECO:0000313" key="5">
    <source>
        <dbReference type="EMBL" id="MDG9699791.1"/>
    </source>
</evidence>
<dbReference type="Gene3D" id="1.10.10.10">
    <property type="entry name" value="Winged helix-like DNA-binding domain superfamily/Winged helix DNA-binding domain"/>
    <property type="match status" value="1"/>
</dbReference>
<evidence type="ECO:0000259" key="4">
    <source>
        <dbReference type="PROSITE" id="PS51118"/>
    </source>
</evidence>
<organism evidence="5 6">
    <name type="scientific">Ottowia cancrivicina</name>
    <dbReference type="NCBI Taxonomy" id="3040346"/>
    <lineage>
        <taxon>Bacteria</taxon>
        <taxon>Pseudomonadati</taxon>
        <taxon>Pseudomonadota</taxon>
        <taxon>Betaproteobacteria</taxon>
        <taxon>Burkholderiales</taxon>
        <taxon>Comamonadaceae</taxon>
        <taxon>Ottowia</taxon>
    </lineage>
</organism>
<dbReference type="Pfam" id="PF01638">
    <property type="entry name" value="HxlR"/>
    <property type="match status" value="1"/>
</dbReference>
<evidence type="ECO:0000256" key="2">
    <source>
        <dbReference type="ARBA" id="ARBA00023125"/>
    </source>
</evidence>